<dbReference type="Proteomes" id="UP001234297">
    <property type="component" value="Chromosome 3"/>
</dbReference>
<gene>
    <name evidence="1" type="ORF">MRB53_012600</name>
</gene>
<name>A0ACC2LY80_PERAE</name>
<evidence type="ECO:0000313" key="2">
    <source>
        <dbReference type="Proteomes" id="UP001234297"/>
    </source>
</evidence>
<keyword evidence="2" id="KW-1185">Reference proteome</keyword>
<comment type="caution">
    <text evidence="1">The sequence shown here is derived from an EMBL/GenBank/DDBJ whole genome shotgun (WGS) entry which is preliminary data.</text>
</comment>
<evidence type="ECO:0000313" key="1">
    <source>
        <dbReference type="EMBL" id="KAJ8638333.1"/>
    </source>
</evidence>
<protein>
    <submittedName>
        <fullName evidence="1">Uncharacterized protein</fullName>
    </submittedName>
</protein>
<dbReference type="EMBL" id="CM056811">
    <property type="protein sequence ID" value="KAJ8638333.1"/>
    <property type="molecule type" value="Genomic_DNA"/>
</dbReference>
<organism evidence="1 2">
    <name type="scientific">Persea americana</name>
    <name type="common">Avocado</name>
    <dbReference type="NCBI Taxonomy" id="3435"/>
    <lineage>
        <taxon>Eukaryota</taxon>
        <taxon>Viridiplantae</taxon>
        <taxon>Streptophyta</taxon>
        <taxon>Embryophyta</taxon>
        <taxon>Tracheophyta</taxon>
        <taxon>Spermatophyta</taxon>
        <taxon>Magnoliopsida</taxon>
        <taxon>Magnoliidae</taxon>
        <taxon>Laurales</taxon>
        <taxon>Lauraceae</taxon>
        <taxon>Persea</taxon>
    </lineage>
</organism>
<accession>A0ACC2LY80</accession>
<reference evidence="1 2" key="1">
    <citation type="journal article" date="2022" name="Hortic Res">
        <title>A haplotype resolved chromosomal level avocado genome allows analysis of novel avocado genes.</title>
        <authorList>
            <person name="Nath O."/>
            <person name="Fletcher S.J."/>
            <person name="Hayward A."/>
            <person name="Shaw L.M."/>
            <person name="Masouleh A.K."/>
            <person name="Furtado A."/>
            <person name="Henry R.J."/>
            <person name="Mitter N."/>
        </authorList>
    </citation>
    <scope>NUCLEOTIDE SEQUENCE [LARGE SCALE GENOMIC DNA]</scope>
    <source>
        <strain evidence="2">cv. Hass</strain>
    </source>
</reference>
<sequence length="217" mass="25228">MERLLEQYSKESMKLAMLKHEEIFKEQVNELHRLYQIQKLLMDEMESKGLMKPPTSLQPYECDFERQNTEEDTSLSLANHSYKDQKGPLLAIDLERPAEDYISDDCGESILQIQQESDIELTLGRGYIQRNKYETSLASDSGRSFSSSSSDSSAMQKYVPTPSMKTREMLTNLDWGPFQMPPTNLSFQSEKKSFFIADEHLRQERVNQPPWLFHVLS</sequence>
<proteinExistence type="predicted"/>